<organism evidence="2 3">
    <name type="scientific">Selenomonas ruminantium</name>
    <dbReference type="NCBI Taxonomy" id="971"/>
    <lineage>
        <taxon>Bacteria</taxon>
        <taxon>Bacillati</taxon>
        <taxon>Bacillota</taxon>
        <taxon>Negativicutes</taxon>
        <taxon>Selenomonadales</taxon>
        <taxon>Selenomonadaceae</taxon>
        <taxon>Selenomonas</taxon>
    </lineage>
</organism>
<dbReference type="InterPro" id="IPR052701">
    <property type="entry name" value="GAG_Ulvan_Degrading_Sulfatases"/>
</dbReference>
<dbReference type="Proteomes" id="UP000761380">
    <property type="component" value="Unassembled WGS sequence"/>
</dbReference>
<reference evidence="2" key="1">
    <citation type="submission" date="2019-04" db="EMBL/GenBank/DDBJ databases">
        <title>Evolution of Biomass-Degrading Anaerobic Consortia Revealed by Metagenomics.</title>
        <authorList>
            <person name="Peng X."/>
        </authorList>
    </citation>
    <scope>NUCLEOTIDE SEQUENCE</scope>
    <source>
        <strain evidence="2">SIG240</strain>
    </source>
</reference>
<evidence type="ECO:0000313" key="2">
    <source>
        <dbReference type="EMBL" id="MBE6092396.1"/>
    </source>
</evidence>
<feature type="domain" description="Sulfatase N-terminal" evidence="1">
    <location>
        <begin position="301"/>
        <end position="581"/>
    </location>
</feature>
<dbReference type="InterPro" id="IPR017850">
    <property type="entry name" value="Alkaline_phosphatase_core_sf"/>
</dbReference>
<accession>A0A927WIB4</accession>
<dbReference type="Gene3D" id="3.40.720.10">
    <property type="entry name" value="Alkaline Phosphatase, subunit A"/>
    <property type="match status" value="1"/>
</dbReference>
<protein>
    <submittedName>
        <fullName evidence="2">Arylsulfatase</fullName>
    </submittedName>
</protein>
<evidence type="ECO:0000259" key="1">
    <source>
        <dbReference type="Pfam" id="PF00884"/>
    </source>
</evidence>
<dbReference type="AlphaFoldDB" id="A0A927WIB4"/>
<name>A0A927WIB4_SELRU</name>
<dbReference type="SUPFAM" id="SSF53649">
    <property type="entry name" value="Alkaline phosphatase-like"/>
    <property type="match status" value="1"/>
</dbReference>
<dbReference type="Pfam" id="PF00884">
    <property type="entry name" value="Sulfatase"/>
    <property type="match status" value="1"/>
</dbReference>
<dbReference type="PANTHER" id="PTHR43751">
    <property type="entry name" value="SULFATASE"/>
    <property type="match status" value="1"/>
</dbReference>
<dbReference type="EMBL" id="SVBY01000022">
    <property type="protein sequence ID" value="MBE6092396.1"/>
    <property type="molecule type" value="Genomic_DNA"/>
</dbReference>
<dbReference type="InterPro" id="IPR000917">
    <property type="entry name" value="Sulfatase_N"/>
</dbReference>
<dbReference type="PANTHER" id="PTHR43751:SF3">
    <property type="entry name" value="SULFATASE N-TERMINAL DOMAIN-CONTAINING PROTEIN"/>
    <property type="match status" value="1"/>
</dbReference>
<comment type="caution">
    <text evidence="2">The sequence shown here is derived from an EMBL/GenBank/DDBJ whole genome shotgun (WGS) entry which is preliminary data.</text>
</comment>
<gene>
    <name evidence="2" type="ORF">E7201_04355</name>
</gene>
<proteinExistence type="predicted"/>
<sequence>MEQAEREKNRELFHKLLSLAGQEKYNDDYLQALIEFWQFLPENEVDGDIFYAKYALYHKNYTVAYEYGHKAYAKRKINLELWRVLRDASYALGKMEEALLYAGFADKIYKEPVQLDIPRDRLQRALDTFSLAMGRGNFAPVAVARMRLTDKGMEENYALFAGEFLPEEGGGKEEYRLFSAAYAEQEMINQKGRLLSYIKDIPEIACICGADFVFDLLKVADKGNTCHIPVGEDNVLVGLVGRTESQQVEFHNKHEETADFLGKWATSFFRLRENTEIKSNDGVLCTPPIVLRHDRKRCKVVLNILLDALSWKAVQDEDYTLVPHILKFFKKGIIFNHAYSVSEYTFPSVATIETSLYPYHSQIFNEKASHALNREHKSLSERLHEQGYYCVNIMGDGTGVYTGIMRGFDRLIVNAYDCRVYQGVERTLHHLEAFRDTDQFIFLHTADTHPWAAHTYQLPITTQTAFELEERSIKKEKKKASVYLPNRPIYHHWNKQGIKDSDAALAKLFAYLEENYTDDEYLVTLYSDHGVAIYDAQNYILSRYQTGTAFMMRGRNVPQVGFVDELASVLDIYPSLAKCLGFPAENIDGNLPEVLGGKQRDYTVSMSMFPGIPHMLCIRNKEYECHVMFAEILDEDGREDLSEAKIRICHRDTDDEVHDEKLEAYFWEILHQVTRSVDNYGTQWPEMRAARPEWFDEREPDKKGLENLDVWGATGL</sequence>
<evidence type="ECO:0000313" key="3">
    <source>
        <dbReference type="Proteomes" id="UP000761380"/>
    </source>
</evidence>